<dbReference type="AlphaFoldDB" id="A0A1A8ZG33"/>
<sequence>MRDTFPEEVHTKREPQGARLQNTNGSDTDRRSDRRVGGGEMPHAEKMSLSPPPPLQIVKNKVTLVELHVRAKIFKVYPPHVW</sequence>
<name>A0A1A8ZG33_PLAOA</name>
<reference evidence="3" key="2">
    <citation type="submission" date="2016-05" db="EMBL/GenBank/DDBJ databases">
        <authorList>
            <person name="Lavstsen T."/>
            <person name="Jespersen J.S."/>
        </authorList>
    </citation>
    <scope>NUCLEOTIDE SEQUENCE [LARGE SCALE GENOMIC DNA]</scope>
</reference>
<protein>
    <submittedName>
        <fullName evidence="3">Uncharacterized protein</fullName>
    </submittedName>
</protein>
<feature type="compositionally biased region" description="Basic and acidic residues" evidence="1">
    <location>
        <begin position="27"/>
        <end position="46"/>
    </location>
</feature>
<feature type="region of interest" description="Disordered" evidence="1">
    <location>
        <begin position="1"/>
        <end position="54"/>
    </location>
</feature>
<dbReference type="Proteomes" id="UP000078555">
    <property type="component" value="Unassembled WGS sequence"/>
</dbReference>
<organism evidence="3 4">
    <name type="scientific">Plasmodium ovale wallikeri</name>
    <dbReference type="NCBI Taxonomy" id="864142"/>
    <lineage>
        <taxon>Eukaryota</taxon>
        <taxon>Sar</taxon>
        <taxon>Alveolata</taxon>
        <taxon>Apicomplexa</taxon>
        <taxon>Aconoidasida</taxon>
        <taxon>Haemosporida</taxon>
        <taxon>Plasmodiidae</taxon>
        <taxon>Plasmodium</taxon>
        <taxon>Plasmodium (Plasmodium)</taxon>
    </lineage>
</organism>
<gene>
    <name evidence="2" type="ORF">POVWA1_046100</name>
    <name evidence="3" type="ORF">POVWA2_044640</name>
</gene>
<evidence type="ECO:0000313" key="5">
    <source>
        <dbReference type="Proteomes" id="UP000078555"/>
    </source>
</evidence>
<evidence type="ECO:0000313" key="3">
    <source>
        <dbReference type="EMBL" id="SBT42798.1"/>
    </source>
</evidence>
<evidence type="ECO:0000256" key="1">
    <source>
        <dbReference type="SAM" id="MobiDB-lite"/>
    </source>
</evidence>
<reference evidence="4 5" key="1">
    <citation type="submission" date="2016-05" db="EMBL/GenBank/DDBJ databases">
        <authorList>
            <person name="Naeem Raeece"/>
        </authorList>
    </citation>
    <scope>NUCLEOTIDE SEQUENCE [LARGE SCALE GENOMIC DNA]</scope>
</reference>
<accession>A0A1A8ZG33</accession>
<proteinExistence type="predicted"/>
<dbReference type="Proteomes" id="UP000078550">
    <property type="component" value="Unassembled WGS sequence"/>
</dbReference>
<feature type="compositionally biased region" description="Basic and acidic residues" evidence="1">
    <location>
        <begin position="1"/>
        <end position="16"/>
    </location>
</feature>
<dbReference type="EMBL" id="FLRD01000124">
    <property type="protein sequence ID" value="SBT42520.1"/>
    <property type="molecule type" value="Genomic_DNA"/>
</dbReference>
<dbReference type="EMBL" id="FLRE01000165">
    <property type="protein sequence ID" value="SBT42798.1"/>
    <property type="molecule type" value="Genomic_DNA"/>
</dbReference>
<evidence type="ECO:0000313" key="2">
    <source>
        <dbReference type="EMBL" id="SBT42520.1"/>
    </source>
</evidence>
<keyword evidence="5" id="KW-1185">Reference proteome</keyword>
<evidence type="ECO:0000313" key="4">
    <source>
        <dbReference type="Proteomes" id="UP000078550"/>
    </source>
</evidence>